<dbReference type="EMBL" id="JXTB01000209">
    <property type="protein sequence ID" value="PON53256.1"/>
    <property type="molecule type" value="Genomic_DNA"/>
</dbReference>
<dbReference type="GO" id="GO:0009611">
    <property type="term" value="P:response to wounding"/>
    <property type="evidence" value="ECO:0007669"/>
    <property type="project" value="InterPro"/>
</dbReference>
<evidence type="ECO:0000256" key="1">
    <source>
        <dbReference type="ARBA" id="ARBA00008210"/>
    </source>
</evidence>
<evidence type="ECO:0000256" key="3">
    <source>
        <dbReference type="ARBA" id="ARBA00022900"/>
    </source>
</evidence>
<dbReference type="InterPro" id="IPR000864">
    <property type="entry name" value="Prot_inh_pot1"/>
</dbReference>
<gene>
    <name evidence="4" type="ORF">PanWU01x14_203690</name>
</gene>
<evidence type="ECO:0000256" key="2">
    <source>
        <dbReference type="ARBA" id="ARBA00022690"/>
    </source>
</evidence>
<dbReference type="SUPFAM" id="SSF54654">
    <property type="entry name" value="CI-2 family of serine protease inhibitors"/>
    <property type="match status" value="1"/>
</dbReference>
<dbReference type="Pfam" id="PF00280">
    <property type="entry name" value="potato_inhibit"/>
    <property type="match status" value="1"/>
</dbReference>
<accession>A0A2P5BWT4</accession>
<dbReference type="AlphaFoldDB" id="A0A2P5BWT4"/>
<comment type="caution">
    <text evidence="4">The sequence shown here is derived from an EMBL/GenBank/DDBJ whole genome shotgun (WGS) entry which is preliminary data.</text>
</comment>
<proteinExistence type="inferred from homology"/>
<comment type="similarity">
    <text evidence="1">Belongs to the protease inhibitor I13 (potato type I serine protease inhibitor) family.</text>
</comment>
<dbReference type="PANTHER" id="PTHR33091:SF94">
    <property type="entry name" value="PROTEASE INHIBITOR PROTEIN"/>
    <property type="match status" value="1"/>
</dbReference>
<keyword evidence="2" id="KW-0646">Protease inhibitor</keyword>
<dbReference type="PROSITE" id="PS00285">
    <property type="entry name" value="POTATO_INHIBITOR"/>
    <property type="match status" value="1"/>
</dbReference>
<keyword evidence="5" id="KW-1185">Reference proteome</keyword>
<protein>
    <submittedName>
        <fullName evidence="4">Proteinase inhibitor</fullName>
    </submittedName>
</protein>
<dbReference type="GO" id="GO:0004867">
    <property type="term" value="F:serine-type endopeptidase inhibitor activity"/>
    <property type="evidence" value="ECO:0007669"/>
    <property type="project" value="UniProtKB-KW"/>
</dbReference>
<dbReference type="PANTHER" id="PTHR33091">
    <property type="entry name" value="PROTEIN, PUTATIVE, EXPRESSED-RELATED"/>
    <property type="match status" value="1"/>
</dbReference>
<dbReference type="Proteomes" id="UP000237105">
    <property type="component" value="Unassembled WGS sequence"/>
</dbReference>
<dbReference type="OrthoDB" id="10013825at2759"/>
<dbReference type="InterPro" id="IPR036354">
    <property type="entry name" value="Prot_inh_pot1_sf"/>
</dbReference>
<evidence type="ECO:0000313" key="5">
    <source>
        <dbReference type="Proteomes" id="UP000237105"/>
    </source>
</evidence>
<dbReference type="Gene3D" id="3.30.10.10">
    <property type="entry name" value="Trypsin Inhibitor V, subunit A"/>
    <property type="match status" value="1"/>
</dbReference>
<reference evidence="5" key="1">
    <citation type="submission" date="2016-06" db="EMBL/GenBank/DDBJ databases">
        <title>Parallel loss of symbiosis genes in relatives of nitrogen-fixing non-legume Parasponia.</title>
        <authorList>
            <person name="Van Velzen R."/>
            <person name="Holmer R."/>
            <person name="Bu F."/>
            <person name="Rutten L."/>
            <person name="Van Zeijl A."/>
            <person name="Liu W."/>
            <person name="Santuari L."/>
            <person name="Cao Q."/>
            <person name="Sharma T."/>
            <person name="Shen D."/>
            <person name="Roswanjaya Y."/>
            <person name="Wardhani T."/>
            <person name="Kalhor M.S."/>
            <person name="Jansen J."/>
            <person name="Van den Hoogen J."/>
            <person name="Gungor B."/>
            <person name="Hartog M."/>
            <person name="Hontelez J."/>
            <person name="Verver J."/>
            <person name="Yang W.-C."/>
            <person name="Schijlen E."/>
            <person name="Repin R."/>
            <person name="Schilthuizen M."/>
            <person name="Schranz E."/>
            <person name="Heidstra R."/>
            <person name="Miyata K."/>
            <person name="Fedorova E."/>
            <person name="Kohlen W."/>
            <person name="Bisseling T."/>
            <person name="Smit S."/>
            <person name="Geurts R."/>
        </authorList>
    </citation>
    <scope>NUCLEOTIDE SEQUENCE [LARGE SCALE GENOMIC DNA]</scope>
    <source>
        <strain evidence="5">cv. WU1-14</strain>
    </source>
</reference>
<organism evidence="4 5">
    <name type="scientific">Parasponia andersonii</name>
    <name type="common">Sponia andersonii</name>
    <dbReference type="NCBI Taxonomy" id="3476"/>
    <lineage>
        <taxon>Eukaryota</taxon>
        <taxon>Viridiplantae</taxon>
        <taxon>Streptophyta</taxon>
        <taxon>Embryophyta</taxon>
        <taxon>Tracheophyta</taxon>
        <taxon>Spermatophyta</taxon>
        <taxon>Magnoliopsida</taxon>
        <taxon>eudicotyledons</taxon>
        <taxon>Gunneridae</taxon>
        <taxon>Pentapetalae</taxon>
        <taxon>rosids</taxon>
        <taxon>fabids</taxon>
        <taxon>Rosales</taxon>
        <taxon>Cannabaceae</taxon>
        <taxon>Parasponia</taxon>
    </lineage>
</organism>
<evidence type="ECO:0000313" key="4">
    <source>
        <dbReference type="EMBL" id="PON53256.1"/>
    </source>
</evidence>
<name>A0A2P5BWT4_PARAD</name>
<sequence length="70" mass="7639">MSSDCQGKQSWPELVGVRGEVAEATIERENPAVNAVIVPERSIGDTQFRCDRVRVRVDDNGIVSSVPRVG</sequence>
<keyword evidence="3" id="KW-0722">Serine protease inhibitor</keyword>